<dbReference type="EMBL" id="JAUEIF010000001">
    <property type="protein sequence ID" value="MDN0023959.1"/>
    <property type="molecule type" value="Genomic_DNA"/>
</dbReference>
<organism evidence="3 5">
    <name type="scientific">Leyella lascolaii</name>
    <dbReference type="NCBI Taxonomy" id="1776379"/>
    <lineage>
        <taxon>Bacteria</taxon>
        <taxon>Pseudomonadati</taxon>
        <taxon>Bacteroidota</taxon>
        <taxon>Bacteroidia</taxon>
        <taxon>Bacteroidales</taxon>
        <taxon>Prevotellaceae</taxon>
        <taxon>Leyella</taxon>
    </lineage>
</organism>
<proteinExistence type="predicted"/>
<protein>
    <submittedName>
        <fullName evidence="3">Porin family protein</fullName>
    </submittedName>
</protein>
<evidence type="ECO:0000313" key="5">
    <source>
        <dbReference type="Proteomes" id="UP001168478"/>
    </source>
</evidence>
<dbReference type="RefSeq" id="WP_289824328.1">
    <property type="nucleotide sequence ID" value="NZ_JAUEIE010000001.1"/>
</dbReference>
<dbReference type="InterPro" id="IPR025665">
    <property type="entry name" value="Beta-barrel_OMP_2"/>
</dbReference>
<evidence type="ECO:0000259" key="1">
    <source>
        <dbReference type="Pfam" id="PF13568"/>
    </source>
</evidence>
<name>A0AAW7JDI9_9BACT</name>
<reference evidence="3" key="2">
    <citation type="submission" date="2023-08" db="EMBL/GenBank/DDBJ databases">
        <title>Identification and characterization of horizontal gene transfer across gut microbiota members of farm animals based on homology search.</title>
        <authorList>
            <person name="Schwarzerova J."/>
            <person name="Nykrynova M."/>
            <person name="Jureckova K."/>
            <person name="Cejkova D."/>
            <person name="Rychlik I."/>
        </authorList>
    </citation>
    <scope>NUCLEOTIDE SEQUENCE</scope>
    <source>
        <strain evidence="3">ET15</strain>
        <strain evidence="2">ET37</strain>
    </source>
</reference>
<evidence type="ECO:0000313" key="4">
    <source>
        <dbReference type="Proteomes" id="UP001167831"/>
    </source>
</evidence>
<dbReference type="Proteomes" id="UP001168478">
    <property type="component" value="Unassembled WGS sequence"/>
</dbReference>
<keyword evidence="4" id="KW-1185">Reference proteome</keyword>
<dbReference type="Pfam" id="PF13568">
    <property type="entry name" value="OMP_b-brl_2"/>
    <property type="match status" value="1"/>
</dbReference>
<feature type="domain" description="Outer membrane protein beta-barrel" evidence="1">
    <location>
        <begin position="31"/>
        <end position="227"/>
    </location>
</feature>
<comment type="caution">
    <text evidence="3">The sequence shown here is derived from an EMBL/GenBank/DDBJ whole genome shotgun (WGS) entry which is preliminary data.</text>
</comment>
<dbReference type="AlphaFoldDB" id="A0AAW7JDI9"/>
<accession>A0AAW7JDI9</accession>
<evidence type="ECO:0000313" key="2">
    <source>
        <dbReference type="EMBL" id="MDN0021462.1"/>
    </source>
</evidence>
<gene>
    <name evidence="2" type="ORF">QVN81_00260</name>
    <name evidence="3" type="ORF">QVN84_00255</name>
</gene>
<evidence type="ECO:0000313" key="3">
    <source>
        <dbReference type="EMBL" id="MDN0023959.1"/>
    </source>
</evidence>
<dbReference type="Proteomes" id="UP001167831">
    <property type="component" value="Unassembled WGS sequence"/>
</dbReference>
<sequence>MNNFRHILTTLLLVTGVVCAKGEGIFDNLTYYGRLGYSLGGTAPIGMPETIRSLSKYTVKANIIIGLDAYKPLGGKWGIMGGFHIETKGMGTDARVKNYSMEMRQGNESLKGVFTGQVVSNVEARMVTLPLQATYDVSGKVRLKLGPYFSYLLSNKFDGYAYDGYLRVGNPTGEKVEMGTDKGSRGNYDFSDYMRKWQFGVDVGADWYFSRHFGAYLDMSWGLSGVFKQNFKTIEQTLYPIYGTIGITYKLN</sequence>
<reference evidence="3" key="1">
    <citation type="submission" date="2023-06" db="EMBL/GenBank/DDBJ databases">
        <authorList>
            <person name="Zeman M."/>
            <person name="Kubasova T."/>
            <person name="Jahodarova E."/>
            <person name="Nykrynova M."/>
            <person name="Rychlik I."/>
        </authorList>
    </citation>
    <scope>NUCLEOTIDE SEQUENCE</scope>
    <source>
        <strain evidence="3">ET15</strain>
        <strain evidence="2">ET37</strain>
    </source>
</reference>
<dbReference type="EMBL" id="JAUEIE010000001">
    <property type="protein sequence ID" value="MDN0021462.1"/>
    <property type="molecule type" value="Genomic_DNA"/>
</dbReference>